<accession>A0A8H6H9Q9</accession>
<name>A0A8H6H9Q9_9AGAR</name>
<gene>
    <name evidence="1" type="ORF">DFP72DRAFT_197292</name>
</gene>
<reference evidence="1 2" key="1">
    <citation type="submission" date="2020-07" db="EMBL/GenBank/DDBJ databases">
        <title>Comparative genomics of pyrophilous fungi reveals a link between fire events and developmental genes.</title>
        <authorList>
            <consortium name="DOE Joint Genome Institute"/>
            <person name="Steindorff A.S."/>
            <person name="Carver A."/>
            <person name="Calhoun S."/>
            <person name="Stillman K."/>
            <person name="Liu H."/>
            <person name="Lipzen A."/>
            <person name="Pangilinan J."/>
            <person name="Labutti K."/>
            <person name="Bruns T.D."/>
            <person name="Grigoriev I.V."/>
        </authorList>
    </citation>
    <scope>NUCLEOTIDE SEQUENCE [LARGE SCALE GENOMIC DNA]</scope>
    <source>
        <strain evidence="1 2">CBS 144469</strain>
    </source>
</reference>
<evidence type="ECO:0000313" key="1">
    <source>
        <dbReference type="EMBL" id="KAF6742211.1"/>
    </source>
</evidence>
<sequence length="192" mass="21201">MALKELQKARTIKQLLEWTPPKIDIIIHPLSSSIDDYLSTDEPTTTSMDSLLLIPAPSPLVLQKLVDALCDEEDDDKGTDPPKSIRCAHLTKTSMDVRLPVSIVNLWSLLMQMNEARSAWSKAKAHLIKLAESDEESDTVREDVLDSLVVAGWAGKLHGFSRNGATTMTAVAAYASVKWLKDDHINLALDLL</sequence>
<keyword evidence="2" id="KW-1185">Reference proteome</keyword>
<dbReference type="AlphaFoldDB" id="A0A8H6H9Q9"/>
<evidence type="ECO:0000313" key="2">
    <source>
        <dbReference type="Proteomes" id="UP000521943"/>
    </source>
</evidence>
<dbReference type="Proteomes" id="UP000521943">
    <property type="component" value="Unassembled WGS sequence"/>
</dbReference>
<proteinExistence type="predicted"/>
<dbReference type="EMBL" id="JACGCI010000194">
    <property type="protein sequence ID" value="KAF6742211.1"/>
    <property type="molecule type" value="Genomic_DNA"/>
</dbReference>
<protein>
    <submittedName>
        <fullName evidence="1">Uncharacterized protein</fullName>
    </submittedName>
</protein>
<organism evidence="1 2">
    <name type="scientific">Ephemerocybe angulata</name>
    <dbReference type="NCBI Taxonomy" id="980116"/>
    <lineage>
        <taxon>Eukaryota</taxon>
        <taxon>Fungi</taxon>
        <taxon>Dikarya</taxon>
        <taxon>Basidiomycota</taxon>
        <taxon>Agaricomycotina</taxon>
        <taxon>Agaricomycetes</taxon>
        <taxon>Agaricomycetidae</taxon>
        <taxon>Agaricales</taxon>
        <taxon>Agaricineae</taxon>
        <taxon>Psathyrellaceae</taxon>
        <taxon>Ephemerocybe</taxon>
    </lineage>
</organism>
<comment type="caution">
    <text evidence="1">The sequence shown here is derived from an EMBL/GenBank/DDBJ whole genome shotgun (WGS) entry which is preliminary data.</text>
</comment>